<evidence type="ECO:0000313" key="2">
    <source>
        <dbReference type="EMBL" id="MPN04423.1"/>
    </source>
</evidence>
<name>A0A645EV94_9ZZZZ</name>
<organism evidence="2">
    <name type="scientific">bioreactor metagenome</name>
    <dbReference type="NCBI Taxonomy" id="1076179"/>
    <lineage>
        <taxon>unclassified sequences</taxon>
        <taxon>metagenomes</taxon>
        <taxon>ecological metagenomes</taxon>
    </lineage>
</organism>
<dbReference type="PANTHER" id="PTHR34322">
    <property type="entry name" value="TRANSPOSASE, Y1_TNP DOMAIN-CONTAINING"/>
    <property type="match status" value="1"/>
</dbReference>
<sequence>MPRQARIESPTDYYHIMMRGTNRENIFNKDEQKRFFLDSLKKQEEDQLIDIAAYCVMDNHVHIVVKAEPLGLAKAIKSINIKYAMKFNQQRDRIGHVFQDRYKSEVVKDDKYLLQVIRYVHNNPVKAKMVKSLGDYNWSSYNEYISENTIIKSQQKQFILGYFSNNINQFIEFHKQKDNNEYLEIKEDKEQYRLDQAQEIIYVYFKEKGLTEAKQVTKNPVYLEEIIQELLKHSKLSHRQIANLLGISNSTVHKANLDKE</sequence>
<dbReference type="InterPro" id="IPR036515">
    <property type="entry name" value="Transposase_17_sf"/>
</dbReference>
<dbReference type="Gene3D" id="3.30.70.1290">
    <property type="entry name" value="Transposase IS200-like"/>
    <property type="match status" value="1"/>
</dbReference>
<dbReference type="GO" id="GO:0006313">
    <property type="term" value="P:DNA transposition"/>
    <property type="evidence" value="ECO:0007669"/>
    <property type="project" value="InterPro"/>
</dbReference>
<comment type="caution">
    <text evidence="2">The sequence shown here is derived from an EMBL/GenBank/DDBJ whole genome shotgun (WGS) entry which is preliminary data.</text>
</comment>
<dbReference type="NCBIfam" id="NF047646">
    <property type="entry name" value="REP_Tyr_transpos"/>
    <property type="match status" value="1"/>
</dbReference>
<dbReference type="Pfam" id="PF13412">
    <property type="entry name" value="HTH_24"/>
    <property type="match status" value="1"/>
</dbReference>
<dbReference type="EMBL" id="VSSQ01050333">
    <property type="protein sequence ID" value="MPN04423.1"/>
    <property type="molecule type" value="Genomic_DNA"/>
</dbReference>
<reference evidence="2" key="1">
    <citation type="submission" date="2019-08" db="EMBL/GenBank/DDBJ databases">
        <authorList>
            <person name="Kucharzyk K."/>
            <person name="Murdoch R.W."/>
            <person name="Higgins S."/>
            <person name="Loffler F."/>
        </authorList>
    </citation>
    <scope>NUCLEOTIDE SEQUENCE</scope>
</reference>
<dbReference type="GO" id="GO:0004803">
    <property type="term" value="F:transposase activity"/>
    <property type="evidence" value="ECO:0007669"/>
    <property type="project" value="InterPro"/>
</dbReference>
<dbReference type="GO" id="GO:0003677">
    <property type="term" value="F:DNA binding"/>
    <property type="evidence" value="ECO:0007669"/>
    <property type="project" value="InterPro"/>
</dbReference>
<dbReference type="PANTHER" id="PTHR34322:SF2">
    <property type="entry name" value="TRANSPOSASE IS200-LIKE DOMAIN-CONTAINING PROTEIN"/>
    <property type="match status" value="1"/>
</dbReference>
<feature type="domain" description="Transposase IS200-like" evidence="1">
    <location>
        <begin position="9"/>
        <end position="123"/>
    </location>
</feature>
<dbReference type="SUPFAM" id="SSF143422">
    <property type="entry name" value="Transposase IS200-like"/>
    <property type="match status" value="1"/>
</dbReference>
<evidence type="ECO:0000259" key="1">
    <source>
        <dbReference type="SMART" id="SM01321"/>
    </source>
</evidence>
<dbReference type="Pfam" id="PF01797">
    <property type="entry name" value="Y1_Tnp"/>
    <property type="match status" value="1"/>
</dbReference>
<accession>A0A645EV94</accession>
<protein>
    <recommendedName>
        <fullName evidence="1">Transposase IS200-like domain-containing protein</fullName>
    </recommendedName>
</protein>
<gene>
    <name evidence="2" type="ORF">SDC9_151661</name>
</gene>
<dbReference type="SMART" id="SM01321">
    <property type="entry name" value="Y1_Tnp"/>
    <property type="match status" value="1"/>
</dbReference>
<dbReference type="InterPro" id="IPR002686">
    <property type="entry name" value="Transposase_17"/>
</dbReference>
<dbReference type="AlphaFoldDB" id="A0A645EV94"/>
<proteinExistence type="predicted"/>